<proteinExistence type="predicted"/>
<evidence type="ECO:0000256" key="1">
    <source>
        <dbReference type="SAM" id="MobiDB-lite"/>
    </source>
</evidence>
<accession>A0A1F8F6I7</accession>
<feature type="compositionally biased region" description="Polar residues" evidence="1">
    <location>
        <begin position="206"/>
        <end position="220"/>
    </location>
</feature>
<sequence length="455" mass="50179">MKNKSSSNVKMSILSVVILSLIFIFIGLSANANQVFLFSDDLSAQFNINQSQTTAKFVSGRFYTADDSVSSAVVSKIVANPFKMIISARLDVSVSVPSGTTIVYYLSNNNGLRWTQVNPGYTYTFDSVGNELRWRVVIVRESPFLASAYLDNINITYTVSDSLTPSPSINSNQGSLSTVIYGNGGDLNAFVCGILASIGSGCGSPQKTATPAYGQPNSRPAATLTPAPQEPSSQPNRQANVGNNLQASIANVTVKRTASDDEVILVKVPVSVENQGSSTVVGATNDIKLKQTLGLSTNDAIFEIIRGQKHFIPTIDIFFDYGFDLSAVQSITHKDLEPFPRTKLVKVNGDKKKTYYITEGYMIRLIPNKNVFESYGDREEDIITISKKEFNFYPRNQYVFLENPLNAAIYQIVDNGTKRYVVPQVMKRLRMKQEQIAPINQIQLDVYQNSQPIIF</sequence>
<gene>
    <name evidence="2" type="ORF">A3J46_00845</name>
</gene>
<feature type="region of interest" description="Disordered" evidence="1">
    <location>
        <begin position="206"/>
        <end position="240"/>
    </location>
</feature>
<feature type="compositionally biased region" description="Polar residues" evidence="1">
    <location>
        <begin position="230"/>
        <end position="240"/>
    </location>
</feature>
<protein>
    <submittedName>
        <fullName evidence="2">Uncharacterized protein</fullName>
    </submittedName>
</protein>
<organism evidence="2 3">
    <name type="scientific">Candidatus Yanofskybacteria bacterium RIFCSPHIGHO2_02_FULL_41_11</name>
    <dbReference type="NCBI Taxonomy" id="1802675"/>
    <lineage>
        <taxon>Bacteria</taxon>
        <taxon>Candidatus Yanofskyibacteriota</taxon>
    </lineage>
</organism>
<name>A0A1F8F6I7_9BACT</name>
<evidence type="ECO:0000313" key="3">
    <source>
        <dbReference type="Proteomes" id="UP000177167"/>
    </source>
</evidence>
<evidence type="ECO:0000313" key="2">
    <source>
        <dbReference type="EMBL" id="OGN08170.1"/>
    </source>
</evidence>
<dbReference type="Proteomes" id="UP000177167">
    <property type="component" value="Unassembled WGS sequence"/>
</dbReference>
<dbReference type="AlphaFoldDB" id="A0A1F8F6I7"/>
<comment type="caution">
    <text evidence="2">The sequence shown here is derived from an EMBL/GenBank/DDBJ whole genome shotgun (WGS) entry which is preliminary data.</text>
</comment>
<reference evidence="2 3" key="1">
    <citation type="journal article" date="2016" name="Nat. Commun.">
        <title>Thousands of microbial genomes shed light on interconnected biogeochemical processes in an aquifer system.</title>
        <authorList>
            <person name="Anantharaman K."/>
            <person name="Brown C.T."/>
            <person name="Hug L.A."/>
            <person name="Sharon I."/>
            <person name="Castelle C.J."/>
            <person name="Probst A.J."/>
            <person name="Thomas B.C."/>
            <person name="Singh A."/>
            <person name="Wilkins M.J."/>
            <person name="Karaoz U."/>
            <person name="Brodie E.L."/>
            <person name="Williams K.H."/>
            <person name="Hubbard S.S."/>
            <person name="Banfield J.F."/>
        </authorList>
    </citation>
    <scope>NUCLEOTIDE SEQUENCE [LARGE SCALE GENOMIC DNA]</scope>
</reference>
<dbReference type="EMBL" id="MGJP01000067">
    <property type="protein sequence ID" value="OGN08170.1"/>
    <property type="molecule type" value="Genomic_DNA"/>
</dbReference>